<dbReference type="InterPro" id="IPR004027">
    <property type="entry name" value="SEC_C_motif"/>
</dbReference>
<dbReference type="AlphaFoldDB" id="A0A7W6F7Z7"/>
<evidence type="ECO:0000313" key="2">
    <source>
        <dbReference type="EMBL" id="MBB3903889.1"/>
    </source>
</evidence>
<sequence length="287" mass="31345">MDEALVAHLSEAKFLPRDALQRAIAAPDLVADAVLRVVEGFADDPDAPSDDEANLLFWGLHALAAARDTRLFAPLLRLLRQDPEALDGLLGDALSITLPRVLAGSFDGDTDALFRLILDSTVDDAVTSSAFTAMSFLVREGRIAPDQAKTLIIRFDEAKVAVEDSLGWTGWEQAIAYLGLAELAPRVEAARKDGRITDEFSDLPWFRRALRQVTSEPPSFQSFEGEAYGYLDDPIRQLAWTAEEAGQPVTNPFKDVGRNDPCPCGSGKKYKKCCLDAEQPVQLPSLS</sequence>
<reference evidence="1" key="4">
    <citation type="submission" date="2023-01" db="EMBL/GenBank/DDBJ databases">
        <title>Draft genome sequence of Methylobacterium brachythecii strain NBRC 107710.</title>
        <authorList>
            <person name="Sun Q."/>
            <person name="Mori K."/>
        </authorList>
    </citation>
    <scope>NUCLEOTIDE SEQUENCE</scope>
    <source>
        <strain evidence="1">NBRC 107710</strain>
    </source>
</reference>
<proteinExistence type="predicted"/>
<dbReference type="InterPro" id="IPR010602">
    <property type="entry name" value="DUF1186"/>
</dbReference>
<evidence type="ECO:0008006" key="5">
    <source>
        <dbReference type="Google" id="ProtNLM"/>
    </source>
</evidence>
<evidence type="ECO:0000313" key="3">
    <source>
        <dbReference type="Proteomes" id="UP000517759"/>
    </source>
</evidence>
<evidence type="ECO:0000313" key="4">
    <source>
        <dbReference type="Proteomes" id="UP001156881"/>
    </source>
</evidence>
<comment type="caution">
    <text evidence="2">The sequence shown here is derived from an EMBL/GenBank/DDBJ whole genome shotgun (WGS) entry which is preliminary data.</text>
</comment>
<dbReference type="RefSeq" id="WP_183507252.1">
    <property type="nucleotide sequence ID" value="NZ_BSPG01000002.1"/>
</dbReference>
<name>A0A7W6F7Z7_9HYPH</name>
<organism evidence="2 3">
    <name type="scientific">Methylobacterium brachythecii</name>
    <dbReference type="NCBI Taxonomy" id="1176177"/>
    <lineage>
        <taxon>Bacteria</taxon>
        <taxon>Pseudomonadati</taxon>
        <taxon>Pseudomonadota</taxon>
        <taxon>Alphaproteobacteria</taxon>
        <taxon>Hyphomicrobiales</taxon>
        <taxon>Methylobacteriaceae</taxon>
        <taxon>Methylobacterium</taxon>
    </lineage>
</organism>
<dbReference type="Gene3D" id="3.10.450.50">
    <property type="match status" value="1"/>
</dbReference>
<keyword evidence="4" id="KW-1185">Reference proteome</keyword>
<dbReference type="Pfam" id="PF02810">
    <property type="entry name" value="SEC-C"/>
    <property type="match status" value="1"/>
</dbReference>
<dbReference type="SUPFAM" id="SSF103642">
    <property type="entry name" value="Sec-C motif"/>
    <property type="match status" value="1"/>
</dbReference>
<dbReference type="Pfam" id="PF06685">
    <property type="entry name" value="DUF1186"/>
    <property type="match status" value="1"/>
</dbReference>
<dbReference type="Proteomes" id="UP001156881">
    <property type="component" value="Unassembled WGS sequence"/>
</dbReference>
<dbReference type="Proteomes" id="UP000517759">
    <property type="component" value="Unassembled WGS sequence"/>
</dbReference>
<gene>
    <name evidence="1" type="ORF">GCM10007884_06230</name>
    <name evidence="2" type="ORF">GGR33_003403</name>
</gene>
<reference evidence="4" key="2">
    <citation type="journal article" date="2019" name="Int. J. Syst. Evol. Microbiol.">
        <title>The Global Catalogue of Microorganisms (GCM) 10K type strain sequencing project: providing services to taxonomists for standard genome sequencing and annotation.</title>
        <authorList>
            <consortium name="The Broad Institute Genomics Platform"/>
            <consortium name="The Broad Institute Genome Sequencing Center for Infectious Disease"/>
            <person name="Wu L."/>
            <person name="Ma J."/>
        </authorList>
    </citation>
    <scope>NUCLEOTIDE SEQUENCE [LARGE SCALE GENOMIC DNA]</scope>
    <source>
        <strain evidence="4">NBRC 107710</strain>
    </source>
</reference>
<dbReference type="EMBL" id="JACIDN010000006">
    <property type="protein sequence ID" value="MBB3903889.1"/>
    <property type="molecule type" value="Genomic_DNA"/>
</dbReference>
<reference evidence="2 3" key="3">
    <citation type="submission" date="2020-08" db="EMBL/GenBank/DDBJ databases">
        <title>Genomic Encyclopedia of Type Strains, Phase IV (KMG-IV): sequencing the most valuable type-strain genomes for metagenomic binning, comparative biology and taxonomic classification.</title>
        <authorList>
            <person name="Goeker M."/>
        </authorList>
    </citation>
    <scope>NUCLEOTIDE SEQUENCE [LARGE SCALE GENOMIC DNA]</scope>
    <source>
        <strain evidence="2 3">DSM 24105</strain>
    </source>
</reference>
<protein>
    <recommendedName>
        <fullName evidence="5">DUF1186 domain-containing protein</fullName>
    </recommendedName>
</protein>
<accession>A0A7W6F7Z7</accession>
<reference evidence="1" key="1">
    <citation type="journal article" date="2014" name="Int. J. Syst. Evol. Microbiol.">
        <title>Complete genome of a new Firmicutes species belonging to the dominant human colonic microbiota ('Ruminococcus bicirculans') reveals two chromosomes and a selective capacity to utilize plant glucans.</title>
        <authorList>
            <consortium name="NISC Comparative Sequencing Program"/>
            <person name="Wegmann U."/>
            <person name="Louis P."/>
            <person name="Goesmann A."/>
            <person name="Henrissat B."/>
            <person name="Duncan S.H."/>
            <person name="Flint H.J."/>
        </authorList>
    </citation>
    <scope>NUCLEOTIDE SEQUENCE</scope>
    <source>
        <strain evidence="1">NBRC 107710</strain>
    </source>
</reference>
<evidence type="ECO:0000313" key="1">
    <source>
        <dbReference type="EMBL" id="GLS42638.1"/>
    </source>
</evidence>
<dbReference type="EMBL" id="BSPG01000002">
    <property type="protein sequence ID" value="GLS42638.1"/>
    <property type="molecule type" value="Genomic_DNA"/>
</dbReference>